<sequence length="38" mass="4335">QFYGSLINVKYAEAFLVEGPLNAEVLSDLFHVQSHKNR</sequence>
<evidence type="ECO:0000313" key="1">
    <source>
        <dbReference type="EMBL" id="GAH00684.1"/>
    </source>
</evidence>
<organism evidence="1">
    <name type="scientific">marine sediment metagenome</name>
    <dbReference type="NCBI Taxonomy" id="412755"/>
    <lineage>
        <taxon>unclassified sequences</taxon>
        <taxon>metagenomes</taxon>
        <taxon>ecological metagenomes</taxon>
    </lineage>
</organism>
<protein>
    <submittedName>
        <fullName evidence="1">Uncharacterized protein</fullName>
    </submittedName>
</protein>
<proteinExistence type="predicted"/>
<dbReference type="AlphaFoldDB" id="X1D6G2"/>
<comment type="caution">
    <text evidence="1">The sequence shown here is derived from an EMBL/GenBank/DDBJ whole genome shotgun (WGS) entry which is preliminary data.</text>
</comment>
<accession>X1D6G2</accession>
<gene>
    <name evidence="1" type="ORF">S01H4_37495</name>
</gene>
<name>X1D6G2_9ZZZZ</name>
<feature type="non-terminal residue" evidence="1">
    <location>
        <position position="1"/>
    </location>
</feature>
<reference evidence="1" key="1">
    <citation type="journal article" date="2014" name="Front. Microbiol.">
        <title>High frequency of phylogenetically diverse reductive dehalogenase-homologous genes in deep subseafloor sedimentary metagenomes.</title>
        <authorList>
            <person name="Kawai M."/>
            <person name="Futagami T."/>
            <person name="Toyoda A."/>
            <person name="Takaki Y."/>
            <person name="Nishi S."/>
            <person name="Hori S."/>
            <person name="Arai W."/>
            <person name="Tsubouchi T."/>
            <person name="Morono Y."/>
            <person name="Uchiyama I."/>
            <person name="Ito T."/>
            <person name="Fujiyama A."/>
            <person name="Inagaki F."/>
            <person name="Takami H."/>
        </authorList>
    </citation>
    <scope>NUCLEOTIDE SEQUENCE</scope>
    <source>
        <strain evidence="1">Expedition CK06-06</strain>
    </source>
</reference>
<dbReference type="EMBL" id="BART01020148">
    <property type="protein sequence ID" value="GAH00684.1"/>
    <property type="molecule type" value="Genomic_DNA"/>
</dbReference>